<evidence type="ECO:0000256" key="3">
    <source>
        <dbReference type="ARBA" id="ARBA00022989"/>
    </source>
</evidence>
<evidence type="ECO:0000256" key="4">
    <source>
        <dbReference type="ARBA" id="ARBA00023136"/>
    </source>
</evidence>
<dbReference type="GO" id="GO:0015421">
    <property type="term" value="F:ABC-type oligopeptide transporter activity"/>
    <property type="evidence" value="ECO:0007669"/>
    <property type="project" value="TreeGrafter"/>
</dbReference>
<protein>
    <recommendedName>
        <fullName evidence="6">ABC transporter ATP-binding protein</fullName>
    </recommendedName>
</protein>
<dbReference type="EMBL" id="VSSQ01050351">
    <property type="protein sequence ID" value="MPN04445.1"/>
    <property type="molecule type" value="Genomic_DNA"/>
</dbReference>
<reference evidence="5" key="1">
    <citation type="submission" date="2019-08" db="EMBL/GenBank/DDBJ databases">
        <authorList>
            <person name="Kucharzyk K."/>
            <person name="Murdoch R.W."/>
            <person name="Higgins S."/>
            <person name="Loffler F."/>
        </authorList>
    </citation>
    <scope>NUCLEOTIDE SEQUENCE</scope>
</reference>
<evidence type="ECO:0000256" key="2">
    <source>
        <dbReference type="ARBA" id="ARBA00022692"/>
    </source>
</evidence>
<name>A0A645EQY4_9ZZZZ</name>
<keyword evidence="2" id="KW-0812">Transmembrane</keyword>
<evidence type="ECO:0008006" key="6">
    <source>
        <dbReference type="Google" id="ProtNLM"/>
    </source>
</evidence>
<dbReference type="InterPro" id="IPR036640">
    <property type="entry name" value="ABC1_TM_sf"/>
</dbReference>
<dbReference type="InterPro" id="IPR027417">
    <property type="entry name" value="P-loop_NTPase"/>
</dbReference>
<comment type="caution">
    <text evidence="5">The sequence shown here is derived from an EMBL/GenBank/DDBJ whole genome shotgun (WGS) entry which is preliminary data.</text>
</comment>
<sequence>MQGRTTIAIAHRLSTLRKADRLVVMDRGEIVEVGPHDELMAAEGAYFRLYMAQARRAEEDAEAAGVVIDAASRVAHRPANDKEATSAHA</sequence>
<evidence type="ECO:0000313" key="5">
    <source>
        <dbReference type="EMBL" id="MPN04445.1"/>
    </source>
</evidence>
<dbReference type="GO" id="GO:0005524">
    <property type="term" value="F:ATP binding"/>
    <property type="evidence" value="ECO:0007669"/>
    <property type="project" value="InterPro"/>
</dbReference>
<keyword evidence="3" id="KW-1133">Transmembrane helix</keyword>
<dbReference type="Gene3D" id="1.20.1560.10">
    <property type="entry name" value="ABC transporter type 1, transmembrane domain"/>
    <property type="match status" value="1"/>
</dbReference>
<proteinExistence type="predicted"/>
<organism evidence="5">
    <name type="scientific">bioreactor metagenome</name>
    <dbReference type="NCBI Taxonomy" id="1076179"/>
    <lineage>
        <taxon>unclassified sequences</taxon>
        <taxon>metagenomes</taxon>
        <taxon>ecological metagenomes</taxon>
    </lineage>
</organism>
<dbReference type="InterPro" id="IPR039421">
    <property type="entry name" value="Type_1_exporter"/>
</dbReference>
<dbReference type="GO" id="GO:0016020">
    <property type="term" value="C:membrane"/>
    <property type="evidence" value="ECO:0007669"/>
    <property type="project" value="UniProtKB-SubCell"/>
</dbReference>
<dbReference type="PANTHER" id="PTHR43394">
    <property type="entry name" value="ATP-DEPENDENT PERMEASE MDL1, MITOCHONDRIAL"/>
    <property type="match status" value="1"/>
</dbReference>
<comment type="subcellular location">
    <subcellularLocation>
        <location evidence="1">Membrane</location>
        <topology evidence="1">Multi-pass membrane protein</topology>
    </subcellularLocation>
</comment>
<dbReference type="Gene3D" id="3.40.50.300">
    <property type="entry name" value="P-loop containing nucleotide triphosphate hydrolases"/>
    <property type="match status" value="1"/>
</dbReference>
<accession>A0A645EQY4</accession>
<gene>
    <name evidence="5" type="ORF">SDC9_151683</name>
</gene>
<evidence type="ECO:0000256" key="1">
    <source>
        <dbReference type="ARBA" id="ARBA00004141"/>
    </source>
</evidence>
<dbReference type="AlphaFoldDB" id="A0A645EQY4"/>
<dbReference type="SUPFAM" id="SSF52540">
    <property type="entry name" value="P-loop containing nucleoside triphosphate hydrolases"/>
    <property type="match status" value="1"/>
</dbReference>
<keyword evidence="4" id="KW-0472">Membrane</keyword>
<dbReference type="PANTHER" id="PTHR43394:SF1">
    <property type="entry name" value="ATP-BINDING CASSETTE SUB-FAMILY B MEMBER 10, MITOCHONDRIAL"/>
    <property type="match status" value="1"/>
</dbReference>